<dbReference type="AlphaFoldDB" id="A0AAE1B792"/>
<reference evidence="1" key="1">
    <citation type="journal article" date="2023" name="G3 (Bethesda)">
        <title>A reference genome for the long-term kleptoplast-retaining sea slug Elysia crispata morphotype clarki.</title>
        <authorList>
            <person name="Eastman K.E."/>
            <person name="Pendleton A.L."/>
            <person name="Shaikh M.A."/>
            <person name="Suttiyut T."/>
            <person name="Ogas R."/>
            <person name="Tomko P."/>
            <person name="Gavelis G."/>
            <person name="Widhalm J.R."/>
            <person name="Wisecaver J.H."/>
        </authorList>
    </citation>
    <scope>NUCLEOTIDE SEQUENCE</scope>
    <source>
        <strain evidence="1">ECLA1</strain>
    </source>
</reference>
<proteinExistence type="predicted"/>
<name>A0AAE1B792_9GAST</name>
<organism evidence="1 2">
    <name type="scientific">Elysia crispata</name>
    <name type="common">lettuce slug</name>
    <dbReference type="NCBI Taxonomy" id="231223"/>
    <lineage>
        <taxon>Eukaryota</taxon>
        <taxon>Metazoa</taxon>
        <taxon>Spiralia</taxon>
        <taxon>Lophotrochozoa</taxon>
        <taxon>Mollusca</taxon>
        <taxon>Gastropoda</taxon>
        <taxon>Heterobranchia</taxon>
        <taxon>Euthyneura</taxon>
        <taxon>Panpulmonata</taxon>
        <taxon>Sacoglossa</taxon>
        <taxon>Placobranchoidea</taxon>
        <taxon>Plakobranchidae</taxon>
        <taxon>Elysia</taxon>
    </lineage>
</organism>
<comment type="caution">
    <text evidence="1">The sequence shown here is derived from an EMBL/GenBank/DDBJ whole genome shotgun (WGS) entry which is preliminary data.</text>
</comment>
<protein>
    <submittedName>
        <fullName evidence="1">Uncharacterized protein</fullName>
    </submittedName>
</protein>
<accession>A0AAE1B792</accession>
<sequence length="143" mass="16267">MNQTPGDKHLIHNSINNLDLSPAEWARHTYPSSLSCSCVFYAMKFVCLCRQSCLSRSLLTMLKESCFIPSFPRNDLTLLKESCFIPSFPRNDSAMLKESCCIPSYPCNDLAFLKESCFIPSYPCNNCIHLEALPRYWFCSLGS</sequence>
<dbReference type="EMBL" id="JAWDGP010000365">
    <property type="protein sequence ID" value="KAK3801099.1"/>
    <property type="molecule type" value="Genomic_DNA"/>
</dbReference>
<evidence type="ECO:0000313" key="1">
    <source>
        <dbReference type="EMBL" id="KAK3801099.1"/>
    </source>
</evidence>
<evidence type="ECO:0000313" key="2">
    <source>
        <dbReference type="Proteomes" id="UP001283361"/>
    </source>
</evidence>
<gene>
    <name evidence="1" type="ORF">RRG08_029359</name>
</gene>
<keyword evidence="2" id="KW-1185">Reference proteome</keyword>
<dbReference type="Proteomes" id="UP001283361">
    <property type="component" value="Unassembled WGS sequence"/>
</dbReference>